<organism evidence="3 4">
    <name type="scientific">Mucilaginibacter gilvus</name>
    <dbReference type="NCBI Taxonomy" id="2305909"/>
    <lineage>
        <taxon>Bacteria</taxon>
        <taxon>Pseudomonadati</taxon>
        <taxon>Bacteroidota</taxon>
        <taxon>Sphingobacteriia</taxon>
        <taxon>Sphingobacteriales</taxon>
        <taxon>Sphingobacteriaceae</taxon>
        <taxon>Mucilaginibacter</taxon>
    </lineage>
</organism>
<dbReference type="InterPro" id="IPR027039">
    <property type="entry name" value="Crtac1"/>
</dbReference>
<evidence type="ECO:0000259" key="2">
    <source>
        <dbReference type="Pfam" id="PF07593"/>
    </source>
</evidence>
<comment type="caution">
    <text evidence="3">The sequence shown here is derived from an EMBL/GenBank/DDBJ whole genome shotgun (WGS) entry which is preliminary data.</text>
</comment>
<keyword evidence="4" id="KW-1185">Reference proteome</keyword>
<dbReference type="RefSeq" id="WP_128535960.1">
    <property type="nucleotide sequence ID" value="NZ_SBIW01000012.1"/>
</dbReference>
<dbReference type="Pfam" id="PF07593">
    <property type="entry name" value="UnbV_ASPIC"/>
    <property type="match status" value="1"/>
</dbReference>
<name>A0A444MIZ3_9SPHI</name>
<dbReference type="AlphaFoldDB" id="A0A444MIZ3"/>
<dbReference type="Proteomes" id="UP000286701">
    <property type="component" value="Unassembled WGS sequence"/>
</dbReference>
<accession>A0A444MIZ3</accession>
<dbReference type="PROSITE" id="PS51257">
    <property type="entry name" value="PROKAR_LIPOPROTEIN"/>
    <property type="match status" value="1"/>
</dbReference>
<sequence length="1191" mass="132592">MRISYYTIVLFCFVGLLSCKKKTQFQQISSSHSGINFNNKITENDSINPLDVVNIYNGGGVGIGDFNNDGKQDVFFSGNMVSNRLYLNKGDFKFDDITATAGVGGNGRWGRGVSVVDINSDGLMDIYVCNTIYADSTRRYNFLYVNQGLDKDGTPHFKDMAKDYHLQAGVESTMASFFDYDNDGDLDMYLTVNNASAQYNPNVFGSAESRGPHNVTGKLFRNDWDNLLKHPVFTDVTVVAGVTISGFGHSASTVDFNGDGWRDIYVSNDFISNNILYINNHDGTFTDRSKEYFKHTSFNSMGQDVVDINNDGLPDVVELDMNPEDNYRKKMMLGPNNYQLFQNFDLFSTQYQYVRNTLQLNQGPRLGQQGAIGAPTFADIGFLSGIAQTDWSWTPLITDFNNDGFRDMIVTNGFPRDVSDRDFMTYRQQAYAIASKETVLNQIPEIKIHNYAFANNGDLTFKDVSMDWGLSLPTFSNGAVYADLDNDGAMDMVVNNVNDEALVYRNTSRDEEKDLGGSHYLQLNFKGDKFNLNGLGTLVNIYYNKGKQQFYENNPYRGYLSSVENIAHFGLGKVDKVDSVIITWPNGKKQKLLNVKADQNLQVSIASAVEAKPAVQPLLAVNALFKEITDSVGVHFLHSDANFIDFNIQKLLPHKLSEYGPALAVGDINNDGLDDMVIGGDSYNQAQVFMQQANGKFSRRDLLPVKTFTPILFKDTGLLLFDANGDGKLDLYMASGGYEIAPNDPKYQDRLYLNDGKGNFTLAADAIPSNFTSKLCVRGFDYNKDGKLDLFVSGRVKPWEYPKPVSSIILRNDSQNGKAKFTDVTTEVAPALKDIGLVCDATFTDFDNDGWPDLMVAGEWMPVTFLKNNHGKFENITANTGIADKLGWWNSIAAGDFRHTGRTDYIVGNVGQNSLMQPTNQYPIYITANDFDNSKIYSAVPSIFFKDKDGVKKEFPVEGRDDMLKQMISMKKKYTNYKSYAAATMDELFTPEQRKGALRLKANMFKTSYLRNDGNGKFTMIPMPVEAQVSVINGMETGDFDGDGNLDVVMNGNDYGSEAAIGRYDALNGLMLKGDGKGGFKAQSILQSGIYIPGNGKALVKLRDNKGQLLLAASQNKDYLKLFKLKSSTRNVPVASNDAYAIITYKNGKTEKQEFYYGSSFLSQSARFLTRSPNMQSVIIYDNMGHKSTVN</sequence>
<evidence type="ECO:0000313" key="3">
    <source>
        <dbReference type="EMBL" id="RWY48066.1"/>
    </source>
</evidence>
<dbReference type="PANTHER" id="PTHR16026:SF0">
    <property type="entry name" value="CARTILAGE ACIDIC PROTEIN 1"/>
    <property type="match status" value="1"/>
</dbReference>
<dbReference type="PANTHER" id="PTHR16026">
    <property type="entry name" value="CARTILAGE ACIDIC PROTEIN 1"/>
    <property type="match status" value="1"/>
</dbReference>
<evidence type="ECO:0000256" key="1">
    <source>
        <dbReference type="ARBA" id="ARBA00022729"/>
    </source>
</evidence>
<dbReference type="InterPro" id="IPR011519">
    <property type="entry name" value="UnbV_ASPIC"/>
</dbReference>
<dbReference type="InterPro" id="IPR013517">
    <property type="entry name" value="FG-GAP"/>
</dbReference>
<dbReference type="OrthoDB" id="974255at2"/>
<reference evidence="3 4" key="1">
    <citation type="submission" date="2019-01" db="EMBL/GenBank/DDBJ databases">
        <title>Mucilaginibacter antarcticum sp. nov., isolated from antarctic soil.</title>
        <authorList>
            <person name="Yan Y.-Q."/>
            <person name="Du Z.-J."/>
        </authorList>
    </citation>
    <scope>NUCLEOTIDE SEQUENCE [LARGE SCALE GENOMIC DNA]</scope>
    <source>
        <strain evidence="3 4">F01003</strain>
    </source>
</reference>
<dbReference type="InterPro" id="IPR028994">
    <property type="entry name" value="Integrin_alpha_N"/>
</dbReference>
<feature type="domain" description="ASPIC/UnbV" evidence="2">
    <location>
        <begin position="534"/>
        <end position="601"/>
    </location>
</feature>
<dbReference type="Gene3D" id="2.130.10.130">
    <property type="entry name" value="Integrin alpha, N-terminal"/>
    <property type="match status" value="5"/>
</dbReference>
<proteinExistence type="predicted"/>
<gene>
    <name evidence="3" type="ORF">EPL05_21025</name>
</gene>
<protein>
    <submittedName>
        <fullName evidence="3">RNA-binding protein</fullName>
    </submittedName>
</protein>
<dbReference type="Pfam" id="PF13517">
    <property type="entry name" value="FG-GAP_3"/>
    <property type="match status" value="4"/>
</dbReference>
<dbReference type="EMBL" id="SBIW01000012">
    <property type="protein sequence ID" value="RWY48066.1"/>
    <property type="molecule type" value="Genomic_DNA"/>
</dbReference>
<evidence type="ECO:0000313" key="4">
    <source>
        <dbReference type="Proteomes" id="UP000286701"/>
    </source>
</evidence>
<keyword evidence="1" id="KW-0732">Signal</keyword>
<dbReference type="SUPFAM" id="SSF69318">
    <property type="entry name" value="Integrin alpha N-terminal domain"/>
    <property type="match status" value="3"/>
</dbReference>